<proteinExistence type="predicted"/>
<dbReference type="InterPro" id="IPR027417">
    <property type="entry name" value="P-loop_NTPase"/>
</dbReference>
<dbReference type="EMBL" id="JAQMLA010000042">
    <property type="protein sequence ID" value="MDB8687598.1"/>
    <property type="molecule type" value="Genomic_DNA"/>
</dbReference>
<gene>
    <name evidence="3" type="ORF">PNW85_13125</name>
</gene>
<accession>A0AAW6DGV4</accession>
<evidence type="ECO:0000313" key="4">
    <source>
        <dbReference type="Proteomes" id="UP001212160"/>
    </source>
</evidence>
<dbReference type="InterPro" id="IPR043964">
    <property type="entry name" value="P-loop_TraG"/>
</dbReference>
<name>A0AAW6DGV4_MEDGN</name>
<feature type="region of interest" description="Disordered" evidence="1">
    <location>
        <begin position="802"/>
        <end position="827"/>
    </location>
</feature>
<organism evidence="3 4">
    <name type="scientific">Mediterraneibacter gnavus</name>
    <name type="common">Ruminococcus gnavus</name>
    <dbReference type="NCBI Taxonomy" id="33038"/>
    <lineage>
        <taxon>Bacteria</taxon>
        <taxon>Bacillati</taxon>
        <taxon>Bacillota</taxon>
        <taxon>Clostridia</taxon>
        <taxon>Lachnospirales</taxon>
        <taxon>Lachnospiraceae</taxon>
        <taxon>Mediterraneibacter</taxon>
    </lineage>
</organism>
<feature type="domain" description="TraG P-loop" evidence="2">
    <location>
        <begin position="447"/>
        <end position="742"/>
    </location>
</feature>
<dbReference type="Pfam" id="PF19044">
    <property type="entry name" value="P-loop_TraG"/>
    <property type="match status" value="1"/>
</dbReference>
<dbReference type="RefSeq" id="WP_272108022.1">
    <property type="nucleotide sequence ID" value="NZ_DAWDPA010000038.1"/>
</dbReference>
<reference evidence="3" key="1">
    <citation type="submission" date="2023-01" db="EMBL/GenBank/DDBJ databases">
        <title>Human gut microbiome strain richness.</title>
        <authorList>
            <person name="Chen-Liaw A."/>
        </authorList>
    </citation>
    <scope>NUCLEOTIDE SEQUENCE</scope>
    <source>
        <strain evidence="3">RTP21484st1_H11_RTP21484_190118</strain>
    </source>
</reference>
<evidence type="ECO:0000313" key="3">
    <source>
        <dbReference type="EMBL" id="MDB8687598.1"/>
    </source>
</evidence>
<dbReference type="NCBIfam" id="NF045971">
    <property type="entry name" value="conju_CD1110"/>
    <property type="match status" value="1"/>
</dbReference>
<sequence length="891" mass="102326">MAVFNGNRAFSSKKQKSLPIAKIPKNVKQAFQVVKAYENGIFQIEPKEKMAVYDRCYLFEDINYINKNTGEQKAFLMELMMWLNSMEVEFKISLANEYQSTEEFLQSIRSEQNVDTYPDIAKGIRQWQDDRLDETNPSVTTLRYLVITARADNEQNARVYLNAMEATITEAFEGWGSRIERLSAKERLCSLQTLTMPGRAEEQEYINFPEEHKSNRRDWKNDILPRSIKQYKNFLIMGDTYATVLFGGRYRKTINSDSFIRSLTNVSYPSIITMDFAPVETEIVNDKLTAVQMNNERAITEEINQKRKAGIPATSPSYPREKKKQEIENYIDQLDENDEKGFFLNLLVVVTAKEEDTLAKRMHEMQAIGKKEGVILETCDFTQLKAWNTALPMGGRQVDYMRFFLTSSLVAFQPYYAQDIIEPGGQMMGLNRTTKHFIIGNRKRLPNPHGIIVGFSGSGKSMLIKLTELSQTLLSTNDDIMIIDPQNEFLEICSIYGGSYFDLTPKSGIYLNGFEVSQEVFDADIAVQKKFIATQTEYAKTLCAATMKNINVTQEHDSIISRCTERMFEQIFAQKRLKKQPTLLWLREEIHQELQHVNNPHDEELIRIIYNSLEEYTTGSCDMLAHPSNVKIDNRLIGFGMSNVPENNWEAVMVTILHYLSVRMDYNKRFQRATHLVIDETQVVSKKPGSARQLNNAVITFRKFGGIVTMAMQNVTAALSNQVLTELYSNCSYKCFLDQGGVDAQSLGAIQEFSAKEFQALSSGKRGQGVMVWNKKVVLFDSLIGKDNVLYQMYNTDFHEKAKEEREETNPNMDNKKQQNEAKNQREQKNLLSDADKNLILQIAELTDVTAADVMQITGKDKETCEWYLQTMKEEQLLEELDGEEKYRKAV</sequence>
<dbReference type="Proteomes" id="UP001212160">
    <property type="component" value="Unassembled WGS sequence"/>
</dbReference>
<comment type="caution">
    <text evidence="3">The sequence shown here is derived from an EMBL/GenBank/DDBJ whole genome shotgun (WGS) entry which is preliminary data.</text>
</comment>
<evidence type="ECO:0000259" key="2">
    <source>
        <dbReference type="Pfam" id="PF19044"/>
    </source>
</evidence>
<dbReference type="Gene3D" id="3.40.50.300">
    <property type="entry name" value="P-loop containing nucleotide triphosphate hydrolases"/>
    <property type="match status" value="1"/>
</dbReference>
<evidence type="ECO:0000256" key="1">
    <source>
        <dbReference type="SAM" id="MobiDB-lite"/>
    </source>
</evidence>
<protein>
    <recommendedName>
        <fullName evidence="2">TraG P-loop domain-containing protein</fullName>
    </recommendedName>
</protein>
<dbReference type="AlphaFoldDB" id="A0AAW6DGV4"/>
<dbReference type="SUPFAM" id="SSF52540">
    <property type="entry name" value="P-loop containing nucleoside triphosphate hydrolases"/>
    <property type="match status" value="1"/>
</dbReference>
<dbReference type="Gene3D" id="1.10.8.730">
    <property type="match status" value="1"/>
</dbReference>